<dbReference type="OrthoDB" id="10631510at2759"/>
<evidence type="ECO:0000313" key="2">
    <source>
        <dbReference type="EMBL" id="TNJ30465.1"/>
    </source>
</evidence>
<keyword evidence="3" id="KW-1185">Reference proteome</keyword>
<protein>
    <submittedName>
        <fullName evidence="2">Uncharacterized protein</fullName>
    </submittedName>
</protein>
<proteinExistence type="predicted"/>
<dbReference type="EMBL" id="VDLU01000001">
    <property type="protein sequence ID" value="TNJ30465.1"/>
    <property type="molecule type" value="Genomic_DNA"/>
</dbReference>
<sequence>MSITLEMQVLYVQAMDYGDFIESERVCMSAVRGPEAVRLQVPVPLDADPRQLKLVVEPFSATITLGERSVTYTSTTQLDSDAAKARIQKIKKEQFKTPATQVLHVTIPLIRDKKAAFRDALKCTGALSEAKPESKEVSSESETTEEEEILPDPVSGPVVPVDVLPKEETEAELHLASLRALAKGWAKSTGVSKKETKGDIQVALQNVRNNFVSGTGVSFSIHDVVFSLTNPLLETAITTPVGQDEQKA</sequence>
<accession>A0A4Z1T0F5</accession>
<dbReference type="AlphaFoldDB" id="A0A4Z1T0F5"/>
<gene>
    <name evidence="2" type="ORF">GMRT_10914</name>
</gene>
<evidence type="ECO:0000256" key="1">
    <source>
        <dbReference type="SAM" id="MobiDB-lite"/>
    </source>
</evidence>
<organism evidence="2 3">
    <name type="scientific">Giardia muris</name>
    <dbReference type="NCBI Taxonomy" id="5742"/>
    <lineage>
        <taxon>Eukaryota</taxon>
        <taxon>Metamonada</taxon>
        <taxon>Diplomonadida</taxon>
        <taxon>Hexamitidae</taxon>
        <taxon>Giardiinae</taxon>
        <taxon>Giardia</taxon>
    </lineage>
</organism>
<feature type="region of interest" description="Disordered" evidence="1">
    <location>
        <begin position="128"/>
        <end position="158"/>
    </location>
</feature>
<reference evidence="2 3" key="1">
    <citation type="submission" date="2019-05" db="EMBL/GenBank/DDBJ databases">
        <title>The compact genome of Giardia muris reveals important steps in the evolution of intestinal protozoan parasites.</title>
        <authorList>
            <person name="Xu F."/>
            <person name="Jimenez-Gonzalez A."/>
            <person name="Einarsson E."/>
            <person name="Astvaldsson A."/>
            <person name="Peirasmaki D."/>
            <person name="Eckmann L."/>
            <person name="Andersson J.O."/>
            <person name="Svard S.G."/>
            <person name="Jerlstrom-Hultqvist J."/>
        </authorList>
    </citation>
    <scope>NUCLEOTIDE SEQUENCE [LARGE SCALE GENOMIC DNA]</scope>
    <source>
        <strain evidence="2 3">Roberts-Thomson</strain>
    </source>
</reference>
<dbReference type="VEuPathDB" id="GiardiaDB:GMRT_10914"/>
<evidence type="ECO:0000313" key="3">
    <source>
        <dbReference type="Proteomes" id="UP000315496"/>
    </source>
</evidence>
<name>A0A4Z1T0F5_GIAMU</name>
<dbReference type="Proteomes" id="UP000315496">
    <property type="component" value="Chromosome 1"/>
</dbReference>
<comment type="caution">
    <text evidence="2">The sequence shown here is derived from an EMBL/GenBank/DDBJ whole genome shotgun (WGS) entry which is preliminary data.</text>
</comment>